<sequence length="976" mass="111802">MKTTSSIDTRVDFELFQKDLQDIELDFFPNVVSIFKISSYIRKFGYLFMTNDAITYAYDDVICNWLSLQHDPKRPQQIDILNGKKIIQADSGEGFVVILTDDGLVYLASNKNSPWQTNNNLRLISTGNDRFEMIACGCLHFLLLRKDGTVFALGDNCYGVLTAGEMHSLFLLENGQIFGCGYGQRSINQKHDTIVPIKIPIENVQNVACKNYLPFSLALDQSSRYYVWGRGQNDELLPMKRLYGQLDSFAAASVSILIESPITFGLTSTINTYESNYTISIVGLFNNPDNYDVEFVIGDKRILARKCYLKIASKYYSRMFSGVWQENTNRVMIGAYSYDVYYSYLRMLHTGQIQMNQFNIAEFIDLANCYCDEQLMKHCQIFIEKLLNKSTISTYLSLIIDYELYNYEMISNKLIIFKNILSKFVNDNLSMNKQNWLFKKKTMKKTPTDIDVDIELFQNDLKDIDQEFITSIVSIFKITAFKKEMGFLFMTNNATYVYGEEICNWLSLQHDPKRPKQIDILNGKKIIQVDSGNEFVVVLTDDGQVYLASGDSNWQTNNTFRLISTGNDRFEMIACGKIHLLLLRRDGTVFALGDNSAGQLTGNLHSSYNELVNTAVNNDLNNVKIIACGGAHSLALTNTNEIYSWGWNNYGQLGLGDTNNHRTPEMVSFPDVSINSQIKNIIAGLGHSLFLLEDGQIFGCGYGQPPINDNKQNSSVPTKIPIENVQSVVCKNYLYFSFALDHSSHYYVWGELNNKELVKLKKLHARPKSYAAASAMLLESPITYGPTSTIYSFESHDTISNIGLLDNPDNYDVEFIIGDKRILACKCYLKMVSKYYSRMFSGDWQENNNKVVIEAYSYDAYYTYLRMLYTGRIRINQSNIAELIDLANCYGDERLMKHCRTFIRRDLNKQTLFIYLPLISKYNLDEMNDKLVELTIKDVIPKISNNILENKENIMKLIGPLFSEQQSFFWEKNSQK</sequence>
<dbReference type="PANTHER" id="PTHR45982:SF1">
    <property type="entry name" value="REGULATOR OF CHROMOSOME CONDENSATION"/>
    <property type="match status" value="1"/>
</dbReference>
<evidence type="ECO:0000313" key="4">
    <source>
        <dbReference type="Proteomes" id="UP000887458"/>
    </source>
</evidence>
<dbReference type="Proteomes" id="UP000887458">
    <property type="component" value="Unassembled WGS sequence"/>
</dbReference>
<dbReference type="PROSITE" id="PS50097">
    <property type="entry name" value="BTB"/>
    <property type="match status" value="2"/>
</dbReference>
<dbReference type="InterPro" id="IPR000408">
    <property type="entry name" value="Reg_chr_condens"/>
</dbReference>
<evidence type="ECO:0000259" key="2">
    <source>
        <dbReference type="PROSITE" id="PS50097"/>
    </source>
</evidence>
<dbReference type="PANTHER" id="PTHR45982">
    <property type="entry name" value="REGULATOR OF CHROMOSOME CONDENSATION"/>
    <property type="match status" value="1"/>
</dbReference>
<dbReference type="Pfam" id="PF13540">
    <property type="entry name" value="RCC1_2"/>
    <property type="match status" value="1"/>
</dbReference>
<dbReference type="PROSITE" id="PS00626">
    <property type="entry name" value="RCC1_2"/>
    <property type="match status" value="2"/>
</dbReference>
<organism evidence="3 4">
    <name type="scientific">Dermatophagoides pteronyssinus</name>
    <name type="common">European house dust mite</name>
    <dbReference type="NCBI Taxonomy" id="6956"/>
    <lineage>
        <taxon>Eukaryota</taxon>
        <taxon>Metazoa</taxon>
        <taxon>Ecdysozoa</taxon>
        <taxon>Arthropoda</taxon>
        <taxon>Chelicerata</taxon>
        <taxon>Arachnida</taxon>
        <taxon>Acari</taxon>
        <taxon>Acariformes</taxon>
        <taxon>Sarcoptiformes</taxon>
        <taxon>Astigmata</taxon>
        <taxon>Psoroptidia</taxon>
        <taxon>Analgoidea</taxon>
        <taxon>Pyroglyphidae</taxon>
        <taxon>Dermatophagoidinae</taxon>
        <taxon>Dermatophagoides</taxon>
    </lineage>
</organism>
<evidence type="ECO:0000256" key="1">
    <source>
        <dbReference type="PROSITE-ProRule" id="PRU00235"/>
    </source>
</evidence>
<dbReference type="InterPro" id="IPR000210">
    <property type="entry name" value="BTB/POZ_dom"/>
</dbReference>
<dbReference type="InterPro" id="IPR051553">
    <property type="entry name" value="Ran_GTPase-activating"/>
</dbReference>
<dbReference type="InterPro" id="IPR011333">
    <property type="entry name" value="SKP1/BTB/POZ_sf"/>
</dbReference>
<dbReference type="InterPro" id="IPR009091">
    <property type="entry name" value="RCC1/BLIP-II"/>
</dbReference>
<dbReference type="PROSITE" id="PS50012">
    <property type="entry name" value="RCC1_3"/>
    <property type="match status" value="2"/>
</dbReference>
<protein>
    <submittedName>
        <fullName evidence="3">RCC1 and BTB domain-containing protein 1</fullName>
    </submittedName>
</protein>
<dbReference type="EMBL" id="NJHN03000112">
    <property type="protein sequence ID" value="KAH9414326.1"/>
    <property type="molecule type" value="Genomic_DNA"/>
</dbReference>
<gene>
    <name evidence="3" type="primary">RCBTB1_12</name>
    <name evidence="3" type="ORF">DERP_008525</name>
</gene>
<proteinExistence type="predicted"/>
<comment type="caution">
    <text evidence="3">The sequence shown here is derived from an EMBL/GenBank/DDBJ whole genome shotgun (WGS) entry which is preliminary data.</text>
</comment>
<name>A0ABQ8IVV2_DERPT</name>
<feature type="repeat" description="RCC1" evidence="1">
    <location>
        <begin position="640"/>
        <end position="694"/>
    </location>
</feature>
<dbReference type="SUPFAM" id="SSF50985">
    <property type="entry name" value="RCC1/BLIP-II"/>
    <property type="match status" value="2"/>
</dbReference>
<accession>A0ABQ8IVV2</accession>
<evidence type="ECO:0000313" key="3">
    <source>
        <dbReference type="EMBL" id="KAH9414326.1"/>
    </source>
</evidence>
<dbReference type="SUPFAM" id="SSF54695">
    <property type="entry name" value="POZ domain"/>
    <property type="match status" value="2"/>
</dbReference>
<dbReference type="Gene3D" id="2.130.10.30">
    <property type="entry name" value="Regulator of chromosome condensation 1/beta-lactamase-inhibitor protein II"/>
    <property type="match status" value="2"/>
</dbReference>
<feature type="domain" description="BTB" evidence="2">
    <location>
        <begin position="291"/>
        <end position="357"/>
    </location>
</feature>
<dbReference type="SMART" id="SM00225">
    <property type="entry name" value="BTB"/>
    <property type="match status" value="2"/>
</dbReference>
<feature type="domain" description="BTB" evidence="2">
    <location>
        <begin position="811"/>
        <end position="877"/>
    </location>
</feature>
<dbReference type="Gene3D" id="3.30.710.10">
    <property type="entry name" value="Potassium Channel Kv1.1, Chain A"/>
    <property type="match status" value="2"/>
</dbReference>
<dbReference type="Pfam" id="PF00651">
    <property type="entry name" value="BTB"/>
    <property type="match status" value="2"/>
</dbReference>
<feature type="repeat" description="RCC1" evidence="1">
    <location>
        <begin position="587"/>
        <end position="639"/>
    </location>
</feature>
<reference evidence="3 4" key="2">
    <citation type="journal article" date="2022" name="Mol. Biol. Evol.">
        <title>Comparative Genomics Reveals Insights into the Divergent Evolution of Astigmatic Mites and Household Pest Adaptations.</title>
        <authorList>
            <person name="Xiong Q."/>
            <person name="Wan A.T."/>
            <person name="Liu X."/>
            <person name="Fung C.S."/>
            <person name="Xiao X."/>
            <person name="Malainual N."/>
            <person name="Hou J."/>
            <person name="Wang L."/>
            <person name="Wang M."/>
            <person name="Yang K.Y."/>
            <person name="Cui Y."/>
            <person name="Leung E.L."/>
            <person name="Nong W."/>
            <person name="Shin S.K."/>
            <person name="Au S.W."/>
            <person name="Jeong K.Y."/>
            <person name="Chew F.T."/>
            <person name="Hui J.H."/>
            <person name="Leung T.F."/>
            <person name="Tungtrongchitr A."/>
            <person name="Zhong N."/>
            <person name="Liu Z."/>
            <person name="Tsui S.K."/>
        </authorList>
    </citation>
    <scope>NUCLEOTIDE SEQUENCE [LARGE SCALE GENOMIC DNA]</scope>
    <source>
        <strain evidence="3">Derp</strain>
    </source>
</reference>
<keyword evidence="4" id="KW-1185">Reference proteome</keyword>
<reference evidence="3 4" key="1">
    <citation type="journal article" date="2018" name="J. Allergy Clin. Immunol.">
        <title>High-quality assembly of Dermatophagoides pteronyssinus genome and transcriptome reveals a wide range of novel allergens.</title>
        <authorList>
            <person name="Liu X.Y."/>
            <person name="Yang K.Y."/>
            <person name="Wang M.Q."/>
            <person name="Kwok J.S."/>
            <person name="Zeng X."/>
            <person name="Yang Z."/>
            <person name="Xiao X.J."/>
            <person name="Lau C.P."/>
            <person name="Li Y."/>
            <person name="Huang Z.M."/>
            <person name="Ba J.G."/>
            <person name="Yim A.K."/>
            <person name="Ouyang C.Y."/>
            <person name="Ngai S.M."/>
            <person name="Chan T.F."/>
            <person name="Leung E.L."/>
            <person name="Liu L."/>
            <person name="Liu Z.G."/>
            <person name="Tsui S.K."/>
        </authorList>
    </citation>
    <scope>NUCLEOTIDE SEQUENCE [LARGE SCALE GENOMIC DNA]</scope>
    <source>
        <strain evidence="3">Derp</strain>
    </source>
</reference>